<reference evidence="2" key="1">
    <citation type="journal article" date="2014" name="Genome Announc.">
        <title>Draft Genome Sequences of Marine Flavobacterium Algibacter lectus Strains SS8 and NR4.</title>
        <authorList>
            <person name="Takatani N."/>
            <person name="Nakanishi M."/>
            <person name="Meirelles P."/>
            <person name="Mino S."/>
            <person name="Suda W."/>
            <person name="Oshima K."/>
            <person name="Hattori M."/>
            <person name="Ohkuma M."/>
            <person name="Hosokawa M."/>
            <person name="Miyashita K."/>
            <person name="Thompson F.L."/>
            <person name="Niwa A."/>
            <person name="Sawabe T."/>
            <person name="Sawabe T."/>
        </authorList>
    </citation>
    <scope>NUCLEOTIDE SEQUENCE [LARGE SCALE GENOMIC DNA]</scope>
    <source>
        <strain evidence="2">JCM 19274</strain>
    </source>
</reference>
<dbReference type="AlphaFoldDB" id="A0A090WZF1"/>
<dbReference type="InterPro" id="IPR011990">
    <property type="entry name" value="TPR-like_helical_dom_sf"/>
</dbReference>
<evidence type="ECO:0000259" key="1">
    <source>
        <dbReference type="Pfam" id="PF14322"/>
    </source>
</evidence>
<dbReference type="Gene3D" id="1.25.40.390">
    <property type="match status" value="1"/>
</dbReference>
<dbReference type="RefSeq" id="WP_227806534.1">
    <property type="nucleotide sequence ID" value="NZ_BBNU01000026.1"/>
</dbReference>
<accession>A0A090WZF1</accession>
<comment type="caution">
    <text evidence="2">The sequence shown here is derived from an EMBL/GenBank/DDBJ whole genome shotgun (WGS) entry which is preliminary data.</text>
</comment>
<organism evidence="2 3">
    <name type="scientific">Algibacter lectus</name>
    <dbReference type="NCBI Taxonomy" id="221126"/>
    <lineage>
        <taxon>Bacteria</taxon>
        <taxon>Pseudomonadati</taxon>
        <taxon>Bacteroidota</taxon>
        <taxon>Flavobacteriia</taxon>
        <taxon>Flavobacteriales</taxon>
        <taxon>Flavobacteriaceae</taxon>
        <taxon>Algibacter</taxon>
    </lineage>
</organism>
<sequence>MKNIKIASITFLIAFLTIFGCEDVIDVKPQDRVTEVAVYADIEQVEALVYPMYNSTEGWAIRRNDFWGQRINIEGASFEAKFNFRDLNSIYQLRAGGWSKSNVGGTFAGKWQNYWSYVQSTNEFLSKIDESPAMSLDPEKGEVLKAEVRFLRANLYTKLIKFFGGVPIITEPAKITDNFEYTRNSYEDCVKFIVEELDAAAAVLPTTRSAAEFGRATKTAALAVKSRTLLYAASDLHDLTFYHKQLIQSFILIQLRVNGKMRKMLQKP</sequence>
<dbReference type="Proteomes" id="UP000029643">
    <property type="component" value="Unassembled WGS sequence"/>
</dbReference>
<evidence type="ECO:0000313" key="2">
    <source>
        <dbReference type="EMBL" id="GAL82346.1"/>
    </source>
</evidence>
<dbReference type="InterPro" id="IPR033985">
    <property type="entry name" value="SusD-like_N"/>
</dbReference>
<protein>
    <submittedName>
        <fullName evidence="2">Putative outer membrane protein</fullName>
    </submittedName>
</protein>
<evidence type="ECO:0000313" key="3">
    <source>
        <dbReference type="Proteomes" id="UP000029643"/>
    </source>
</evidence>
<dbReference type="Pfam" id="PF14322">
    <property type="entry name" value="SusD-like_3"/>
    <property type="match status" value="1"/>
</dbReference>
<proteinExistence type="predicted"/>
<gene>
    <name evidence="2" type="ORF">JCM19274_2911</name>
</gene>
<dbReference type="EMBL" id="BBNU01000026">
    <property type="protein sequence ID" value="GAL82346.1"/>
    <property type="molecule type" value="Genomic_DNA"/>
</dbReference>
<dbReference type="SUPFAM" id="SSF48452">
    <property type="entry name" value="TPR-like"/>
    <property type="match status" value="1"/>
</dbReference>
<feature type="domain" description="SusD-like N-terminal" evidence="1">
    <location>
        <begin position="104"/>
        <end position="229"/>
    </location>
</feature>
<dbReference type="PROSITE" id="PS51257">
    <property type="entry name" value="PROKAR_LIPOPROTEIN"/>
    <property type="match status" value="1"/>
</dbReference>
<name>A0A090WZF1_9FLAO</name>